<dbReference type="InterPro" id="IPR016181">
    <property type="entry name" value="Acyl_CoA_acyltransferase"/>
</dbReference>
<dbReference type="CDD" id="cd04301">
    <property type="entry name" value="NAT_SF"/>
    <property type="match status" value="1"/>
</dbReference>
<dbReference type="Proteomes" id="UP000033608">
    <property type="component" value="Unassembled WGS sequence"/>
</dbReference>
<dbReference type="EMBL" id="LAJF01000091">
    <property type="protein sequence ID" value="KKB82860.1"/>
    <property type="molecule type" value="Genomic_DNA"/>
</dbReference>
<dbReference type="GO" id="GO:0016747">
    <property type="term" value="F:acyltransferase activity, transferring groups other than amino-acyl groups"/>
    <property type="evidence" value="ECO:0007669"/>
    <property type="project" value="InterPro"/>
</dbReference>
<dbReference type="PATRIC" id="fig|1121477.3.peg.4174"/>
<dbReference type="STRING" id="1121477.SAMN02745223_02805"/>
<dbReference type="SUPFAM" id="SSF55729">
    <property type="entry name" value="Acyl-CoA N-acyltransferases (Nat)"/>
    <property type="match status" value="1"/>
</dbReference>
<name>A0A0F5LKQ8_9HYPH</name>
<dbReference type="InterPro" id="IPR000182">
    <property type="entry name" value="GNAT_dom"/>
</dbReference>
<evidence type="ECO:0000259" key="3">
    <source>
        <dbReference type="PROSITE" id="PS51186"/>
    </source>
</evidence>
<comment type="caution">
    <text evidence="4">The sequence shown here is derived from an EMBL/GenBank/DDBJ whole genome shotgun (WGS) entry which is preliminary data.</text>
</comment>
<dbReference type="Gene3D" id="3.40.630.30">
    <property type="match status" value="1"/>
</dbReference>
<sequence>MMASPIIVRPARIDEAEALGAIGFDAWCNSAFAEHDAGRADRAALRAEFIAFCRQCHARTLVAERAGVLLGWGARENDDFLISDLWVGAHAQGQGAGAALLDALEVGIAKAGFDHVELETYAGNTGAVRFYHRHGYQTIWRGLKHSPSLNYALDKVRLAKTLAAQPDTGLPTA</sequence>
<evidence type="ECO:0000313" key="5">
    <source>
        <dbReference type="Proteomes" id="UP000033608"/>
    </source>
</evidence>
<proteinExistence type="predicted"/>
<evidence type="ECO:0000256" key="1">
    <source>
        <dbReference type="ARBA" id="ARBA00022679"/>
    </source>
</evidence>
<keyword evidence="5" id="KW-1185">Reference proteome</keyword>
<evidence type="ECO:0000313" key="4">
    <source>
        <dbReference type="EMBL" id="KKB82860.1"/>
    </source>
</evidence>
<dbReference type="PROSITE" id="PS51186">
    <property type="entry name" value="GNAT"/>
    <property type="match status" value="1"/>
</dbReference>
<gene>
    <name evidence="4" type="ORF">VW29_15005</name>
</gene>
<reference evidence="4 5" key="1">
    <citation type="submission" date="2015-03" db="EMBL/GenBank/DDBJ databases">
        <authorList>
            <person name="Hassan Y.I."/>
            <person name="Lepp D."/>
            <person name="Zhou T."/>
        </authorList>
    </citation>
    <scope>NUCLEOTIDE SEQUENCE [LARGE SCALE GENOMIC DNA]</scope>
    <source>
        <strain evidence="4 5">DSM 17137</strain>
    </source>
</reference>
<accession>A0A0F5LKQ8</accession>
<dbReference type="AlphaFoldDB" id="A0A0F5LKQ8"/>
<dbReference type="InterPro" id="IPR050832">
    <property type="entry name" value="Bact_Acetyltransf"/>
</dbReference>
<feature type="domain" description="N-acetyltransferase" evidence="3">
    <location>
        <begin position="6"/>
        <end position="163"/>
    </location>
</feature>
<organism evidence="4 5">
    <name type="scientific">Devosia limi DSM 17137</name>
    <dbReference type="NCBI Taxonomy" id="1121477"/>
    <lineage>
        <taxon>Bacteria</taxon>
        <taxon>Pseudomonadati</taxon>
        <taxon>Pseudomonadota</taxon>
        <taxon>Alphaproteobacteria</taxon>
        <taxon>Hyphomicrobiales</taxon>
        <taxon>Devosiaceae</taxon>
        <taxon>Devosia</taxon>
    </lineage>
</organism>
<keyword evidence="2" id="KW-0012">Acyltransferase</keyword>
<protein>
    <recommendedName>
        <fullName evidence="3">N-acetyltransferase domain-containing protein</fullName>
    </recommendedName>
</protein>
<evidence type="ECO:0000256" key="2">
    <source>
        <dbReference type="ARBA" id="ARBA00023315"/>
    </source>
</evidence>
<dbReference type="PANTHER" id="PTHR43877">
    <property type="entry name" value="AMINOALKYLPHOSPHONATE N-ACETYLTRANSFERASE-RELATED-RELATED"/>
    <property type="match status" value="1"/>
</dbReference>
<keyword evidence="1" id="KW-0808">Transferase</keyword>
<dbReference type="Pfam" id="PF00583">
    <property type="entry name" value="Acetyltransf_1"/>
    <property type="match status" value="1"/>
</dbReference>